<proteinExistence type="predicted"/>
<dbReference type="GO" id="GO:0030234">
    <property type="term" value="F:enzyme regulator activity"/>
    <property type="evidence" value="ECO:0007669"/>
    <property type="project" value="InterPro"/>
</dbReference>
<dbReference type="Gene3D" id="3.30.70.120">
    <property type="match status" value="1"/>
</dbReference>
<dbReference type="HOGENOM" id="CLU_173795_1_0_3"/>
<organism evidence="1 2">
    <name type="scientific">Planktothrix agardhii (strain NIVA-CYA 126/8)</name>
    <dbReference type="NCBI Taxonomy" id="388467"/>
    <lineage>
        <taxon>Bacteria</taxon>
        <taxon>Bacillati</taxon>
        <taxon>Cyanobacteriota</taxon>
        <taxon>Cyanophyceae</taxon>
        <taxon>Oscillatoriophycideae</taxon>
        <taxon>Oscillatoriales</taxon>
        <taxon>Microcoleaceae</taxon>
        <taxon>Planktothrix</taxon>
    </lineage>
</organism>
<protein>
    <recommendedName>
        <fullName evidence="3">Nitrogen regulatory protein P-II</fullName>
    </recommendedName>
</protein>
<dbReference type="GO" id="GO:0006808">
    <property type="term" value="P:regulation of nitrogen utilization"/>
    <property type="evidence" value="ECO:0007669"/>
    <property type="project" value="InterPro"/>
</dbReference>
<dbReference type="RefSeq" id="WP_026788250.1">
    <property type="nucleotide sequence ID" value="NZ_CM002803.1"/>
</dbReference>
<dbReference type="AlphaFoldDB" id="A0A073CJK9"/>
<dbReference type="STRING" id="388467.A19Y_3057"/>
<dbReference type="eggNOG" id="COG0347">
    <property type="taxonomic scope" value="Bacteria"/>
</dbReference>
<dbReference type="InterPro" id="IPR015867">
    <property type="entry name" value="N-reg_PII/ATP_PRibTrfase_C"/>
</dbReference>
<name>A0A073CJK9_PLAA1</name>
<keyword evidence="2" id="KW-1185">Reference proteome</keyword>
<evidence type="ECO:0000313" key="1">
    <source>
        <dbReference type="EMBL" id="KEI67888.1"/>
    </source>
</evidence>
<evidence type="ECO:0008006" key="3">
    <source>
        <dbReference type="Google" id="ProtNLM"/>
    </source>
</evidence>
<dbReference type="InterPro" id="IPR011322">
    <property type="entry name" value="N-reg_PII-like_a/b"/>
</dbReference>
<dbReference type="Pfam" id="PF00543">
    <property type="entry name" value="P-II"/>
    <property type="match status" value="1"/>
</dbReference>
<dbReference type="EMBL" id="CM002803">
    <property type="protein sequence ID" value="KEI67888.1"/>
    <property type="molecule type" value="Genomic_DNA"/>
</dbReference>
<sequence>MQAVKKVEIIIGSFEVNQVLEKLDQAKVIVYTVIKNTSGKGDRGFSDDDFGEVFSNTYIMTVCTNEKQLEQILSSVTPLLKRLGGVCLVNDATWIHY</sequence>
<gene>
    <name evidence="1" type="ORF">A19Y_3057</name>
</gene>
<accession>A0A073CJK9</accession>
<dbReference type="InterPro" id="IPR002187">
    <property type="entry name" value="N-reg_PII"/>
</dbReference>
<dbReference type="SUPFAM" id="SSF54913">
    <property type="entry name" value="GlnB-like"/>
    <property type="match status" value="1"/>
</dbReference>
<dbReference type="PATRIC" id="fig|388467.6.peg.3001"/>
<dbReference type="Proteomes" id="UP000027395">
    <property type="component" value="Chromosome"/>
</dbReference>
<reference evidence="1 2" key="1">
    <citation type="journal article" date="2014" name="Appl. Environ. Microbiol.">
        <title>Elucidation of insertion elements encoded on plasmids and in vitro construction of shuttle vectors from the toxic cyanobacterium Planktothrix.</title>
        <authorList>
            <person name="Christiansen G."/>
            <person name="Goesmann A."/>
            <person name="Kurmayer R."/>
        </authorList>
    </citation>
    <scope>NUCLEOTIDE SEQUENCE [LARGE SCALE GENOMIC DNA]</scope>
    <source>
        <strain evidence="1 2">NIVA-CYA 126/8</strain>
    </source>
</reference>
<evidence type="ECO:0000313" key="2">
    <source>
        <dbReference type="Proteomes" id="UP000027395"/>
    </source>
</evidence>